<comment type="subcellular location">
    <subcellularLocation>
        <location evidence="5">Cell membrane</location>
        <topology evidence="5">Multi-pass membrane protein</topology>
    </subcellularLocation>
    <subcellularLocation>
        <location evidence="1">Membrane</location>
        <topology evidence="1">Multi-pass membrane protein</topology>
    </subcellularLocation>
</comment>
<accession>H8I572</accession>
<name>H8I572_METCZ</name>
<feature type="transmembrane region" description="Helical" evidence="5">
    <location>
        <begin position="75"/>
        <end position="97"/>
    </location>
</feature>
<dbReference type="GeneID" id="11970388"/>
<dbReference type="Proteomes" id="UP000005233">
    <property type="component" value="Chromosome"/>
</dbReference>
<reference evidence="6 7" key="1">
    <citation type="journal article" date="2012" name="J. Bacteriol.">
        <title>Complete genome sequence of a thermophilic methanogen, Methanocella conradii HZ254, isolated from Chinese rice field soil.</title>
        <authorList>
            <person name="Lu Z."/>
            <person name="Lu Y."/>
        </authorList>
    </citation>
    <scope>NUCLEOTIDE SEQUENCE [LARGE SCALE GENOMIC DNA]</scope>
    <source>
        <strain evidence="7">DSM 24694 / JCM 17849 / CGMCC 1.5162 / HZ254</strain>
    </source>
</reference>
<feature type="transmembrane region" description="Helical" evidence="5">
    <location>
        <begin position="157"/>
        <end position="182"/>
    </location>
</feature>
<comment type="function">
    <text evidence="5">Part of the twin-arginine translocation (Tat) system that transports large folded proteins containing a characteristic twin-arginine motif in their signal peptide across membranes.</text>
</comment>
<keyword evidence="5" id="KW-0813">Transport</keyword>
<dbReference type="PANTHER" id="PTHR30371:SF0">
    <property type="entry name" value="SEC-INDEPENDENT PROTEIN TRANSLOCASE PROTEIN TATC, CHLOROPLASTIC-RELATED"/>
    <property type="match status" value="1"/>
</dbReference>
<organism evidence="6 7">
    <name type="scientific">Methanocella conradii (strain DSM 24694 / JCM 17849 / CGMCC 1.5162 / HZ254)</name>
    <dbReference type="NCBI Taxonomy" id="1041930"/>
    <lineage>
        <taxon>Archaea</taxon>
        <taxon>Methanobacteriati</taxon>
        <taxon>Methanobacteriota</taxon>
        <taxon>Stenosarchaea group</taxon>
        <taxon>Methanomicrobia</taxon>
        <taxon>Methanocellales</taxon>
        <taxon>Methanocellaceae</taxon>
        <taxon>Methanocella</taxon>
    </lineage>
</organism>
<dbReference type="GO" id="GO:0033281">
    <property type="term" value="C:TAT protein transport complex"/>
    <property type="evidence" value="ECO:0007669"/>
    <property type="project" value="UniProtKB-UniRule"/>
</dbReference>
<evidence type="ECO:0000256" key="4">
    <source>
        <dbReference type="ARBA" id="ARBA00023136"/>
    </source>
</evidence>
<keyword evidence="7" id="KW-1185">Reference proteome</keyword>
<dbReference type="OrthoDB" id="198870at2157"/>
<dbReference type="Pfam" id="PF00902">
    <property type="entry name" value="TatC"/>
    <property type="match status" value="1"/>
</dbReference>
<gene>
    <name evidence="6" type="primary">tatC-1</name>
    <name evidence="5" type="synonym">tatC</name>
    <name evidence="6" type="ordered locus">Mtc_0503</name>
</gene>
<keyword evidence="4 5" id="KW-0472">Membrane</keyword>
<feature type="transmembrane region" description="Helical" evidence="5">
    <location>
        <begin position="26"/>
        <end position="48"/>
    </location>
</feature>
<sequence>MHETSLPPNDREMPLSEHLRELRDRLLVVLGVTISLMAIAFPFSGTLVDLMVKRVVPPTAILTAYEPLELFKVRIIVSFMVAVAIGFPLLVYEAFRFAAPGLYKHEKRFFIMILPLSIVLFALGAGLAYFVTMPLFFSLVFGYEGSLVTPELSIGQTFSIIMNFMLGFGVVFQVPLIVVMAIKMGLVKRKTLENSRLVAYGLLAGFAVFIAPDPTMLSQLMVGAVLILLFEASLLLAKLV</sequence>
<dbReference type="KEGG" id="mez:Mtc_0503"/>
<dbReference type="HOGENOM" id="CLU_031942_8_1_2"/>
<evidence type="ECO:0000256" key="3">
    <source>
        <dbReference type="ARBA" id="ARBA00022989"/>
    </source>
</evidence>
<feature type="transmembrane region" description="Helical" evidence="5">
    <location>
        <begin position="217"/>
        <end position="237"/>
    </location>
</feature>
<dbReference type="GO" id="GO:0043953">
    <property type="term" value="P:protein transport by the Tat complex"/>
    <property type="evidence" value="ECO:0007669"/>
    <property type="project" value="UniProtKB-UniRule"/>
</dbReference>
<comment type="similarity">
    <text evidence="5">Belongs to the TatC family.</text>
</comment>
<protein>
    <recommendedName>
        <fullName evidence="5">Sec-independent protein translocase protein TatC</fullName>
    </recommendedName>
</protein>
<proteinExistence type="inferred from homology"/>
<dbReference type="EMBL" id="CP003243">
    <property type="protein sequence ID" value="AFC99269.1"/>
    <property type="molecule type" value="Genomic_DNA"/>
</dbReference>
<evidence type="ECO:0000313" key="6">
    <source>
        <dbReference type="EMBL" id="AFC99269.1"/>
    </source>
</evidence>
<keyword evidence="3 5" id="KW-1133">Transmembrane helix</keyword>
<dbReference type="PANTHER" id="PTHR30371">
    <property type="entry name" value="SEC-INDEPENDENT PROTEIN TRANSLOCASE PROTEIN TATC"/>
    <property type="match status" value="1"/>
</dbReference>
<evidence type="ECO:0000256" key="1">
    <source>
        <dbReference type="ARBA" id="ARBA00004141"/>
    </source>
</evidence>
<comment type="subunit">
    <text evidence="5">Forms a complex with TatA.</text>
</comment>
<dbReference type="PRINTS" id="PR01840">
    <property type="entry name" value="TATCFAMILY"/>
</dbReference>
<keyword evidence="5" id="KW-0811">Translocation</keyword>
<dbReference type="STRING" id="1041930.Mtc_0503"/>
<keyword evidence="5" id="KW-1003">Cell membrane</keyword>
<evidence type="ECO:0000256" key="2">
    <source>
        <dbReference type="ARBA" id="ARBA00022692"/>
    </source>
</evidence>
<evidence type="ECO:0000313" key="7">
    <source>
        <dbReference type="Proteomes" id="UP000005233"/>
    </source>
</evidence>
<keyword evidence="2 5" id="KW-0812">Transmembrane</keyword>
<dbReference type="RefSeq" id="WP_014405108.1">
    <property type="nucleotide sequence ID" value="NC_017034.1"/>
</dbReference>
<dbReference type="GO" id="GO:0009977">
    <property type="term" value="F:proton motive force dependent protein transmembrane transporter activity"/>
    <property type="evidence" value="ECO:0007669"/>
    <property type="project" value="TreeGrafter"/>
</dbReference>
<dbReference type="NCBIfam" id="TIGR00945">
    <property type="entry name" value="tatC"/>
    <property type="match status" value="1"/>
</dbReference>
<dbReference type="eggNOG" id="arCOG01919">
    <property type="taxonomic scope" value="Archaea"/>
</dbReference>
<feature type="transmembrane region" description="Helical" evidence="5">
    <location>
        <begin position="109"/>
        <end position="137"/>
    </location>
</feature>
<dbReference type="HAMAP" id="MF_00902">
    <property type="entry name" value="TatC"/>
    <property type="match status" value="1"/>
</dbReference>
<feature type="transmembrane region" description="Helical" evidence="5">
    <location>
        <begin position="194"/>
        <end position="211"/>
    </location>
</feature>
<keyword evidence="5" id="KW-0653">Protein transport</keyword>
<dbReference type="InterPro" id="IPR002033">
    <property type="entry name" value="TatC"/>
</dbReference>
<dbReference type="AlphaFoldDB" id="H8I572"/>
<evidence type="ECO:0000256" key="5">
    <source>
        <dbReference type="HAMAP-Rule" id="MF_00902"/>
    </source>
</evidence>
<dbReference type="GO" id="GO:0065002">
    <property type="term" value="P:intracellular protein transmembrane transport"/>
    <property type="evidence" value="ECO:0007669"/>
    <property type="project" value="TreeGrafter"/>
</dbReference>